<keyword evidence="2" id="KW-0472">Membrane</keyword>
<feature type="transmembrane region" description="Helical" evidence="2">
    <location>
        <begin position="12"/>
        <end position="35"/>
    </location>
</feature>
<evidence type="ECO:0000313" key="3">
    <source>
        <dbReference type="Proteomes" id="UP000887574"/>
    </source>
</evidence>
<dbReference type="WBParaSite" id="jg5009">
    <property type="protein sequence ID" value="jg5009"/>
    <property type="gene ID" value="jg5009"/>
</dbReference>
<dbReference type="AlphaFoldDB" id="A0A915EDM5"/>
<feature type="compositionally biased region" description="Basic and acidic residues" evidence="1">
    <location>
        <begin position="77"/>
        <end position="93"/>
    </location>
</feature>
<reference evidence="4" key="1">
    <citation type="submission" date="2022-11" db="UniProtKB">
        <authorList>
            <consortium name="WormBaseParasite"/>
        </authorList>
    </citation>
    <scope>IDENTIFICATION</scope>
</reference>
<evidence type="ECO:0000256" key="2">
    <source>
        <dbReference type="SAM" id="Phobius"/>
    </source>
</evidence>
<feature type="region of interest" description="Disordered" evidence="1">
    <location>
        <begin position="72"/>
        <end position="115"/>
    </location>
</feature>
<dbReference type="InterPro" id="IPR010761">
    <property type="entry name" value="Clc_prot-like"/>
</dbReference>
<name>A0A915EDM5_9BILA</name>
<evidence type="ECO:0000256" key="1">
    <source>
        <dbReference type="SAM" id="MobiDB-lite"/>
    </source>
</evidence>
<dbReference type="GO" id="GO:0016020">
    <property type="term" value="C:membrane"/>
    <property type="evidence" value="ECO:0007669"/>
    <property type="project" value="InterPro"/>
</dbReference>
<proteinExistence type="predicted"/>
<keyword evidence="3" id="KW-1185">Reference proteome</keyword>
<sequence>MGEQSLIRRSFLFIGIALTLFGCFIAALGIALPAWQVVELAEFNAIHEHGIFYDCIRSETYPLERLRQAETARQYQHKRDKDQRISRAHKSDFTEEEDFASSEQKKEDSPATTVSPFSTKKCIYKIDSASSSTWTMRMAIEDGDPAAREMLFTDFYHNTKQSYFSSFSQ</sequence>
<keyword evidence="2" id="KW-1133">Transmembrane helix</keyword>
<protein>
    <submittedName>
        <fullName evidence="4">Uncharacterized protein</fullName>
    </submittedName>
</protein>
<dbReference type="Proteomes" id="UP000887574">
    <property type="component" value="Unplaced"/>
</dbReference>
<accession>A0A915EDM5</accession>
<evidence type="ECO:0000313" key="4">
    <source>
        <dbReference type="WBParaSite" id="jg5009"/>
    </source>
</evidence>
<dbReference type="Pfam" id="PF07062">
    <property type="entry name" value="Clc-like"/>
    <property type="match status" value="1"/>
</dbReference>
<keyword evidence="2" id="KW-0812">Transmembrane</keyword>
<organism evidence="3 4">
    <name type="scientific">Ditylenchus dipsaci</name>
    <dbReference type="NCBI Taxonomy" id="166011"/>
    <lineage>
        <taxon>Eukaryota</taxon>
        <taxon>Metazoa</taxon>
        <taxon>Ecdysozoa</taxon>
        <taxon>Nematoda</taxon>
        <taxon>Chromadorea</taxon>
        <taxon>Rhabditida</taxon>
        <taxon>Tylenchina</taxon>
        <taxon>Tylenchomorpha</taxon>
        <taxon>Sphaerularioidea</taxon>
        <taxon>Anguinidae</taxon>
        <taxon>Anguininae</taxon>
        <taxon>Ditylenchus</taxon>
    </lineage>
</organism>